<feature type="transmembrane region" description="Helical" evidence="1">
    <location>
        <begin position="450"/>
        <end position="472"/>
    </location>
</feature>
<reference evidence="2 3" key="1">
    <citation type="journal article" date="2012" name="BMC Genomics">
        <title>Comparative genomic analysis and phylogenetic position of Theileria equi.</title>
        <authorList>
            <person name="Kappmeyer L.S."/>
            <person name="Thiagarajan M."/>
            <person name="Herndon D.R."/>
            <person name="Ramsay J.D."/>
            <person name="Caler E."/>
            <person name="Djikeng A."/>
            <person name="Gillespie J.J."/>
            <person name="Lau A.O."/>
            <person name="Roalson E.H."/>
            <person name="Silva J.C."/>
            <person name="Silva M.G."/>
            <person name="Suarez C.E."/>
            <person name="Ueti M.W."/>
            <person name="Nene V.M."/>
            <person name="Mealey R.H."/>
            <person name="Knowles D.P."/>
            <person name="Brayton K.A."/>
        </authorList>
    </citation>
    <scope>NUCLEOTIDE SEQUENCE [LARGE SCALE GENOMIC DNA]</scope>
    <source>
        <strain evidence="2 3">WA</strain>
    </source>
</reference>
<dbReference type="GeneID" id="15803193"/>
<evidence type="ECO:0000256" key="1">
    <source>
        <dbReference type="SAM" id="Phobius"/>
    </source>
</evidence>
<keyword evidence="1" id="KW-0472">Membrane</keyword>
<keyword evidence="1" id="KW-0812">Transmembrane</keyword>
<proteinExistence type="predicted"/>
<dbReference type="VEuPathDB" id="PiroplasmaDB:BEWA_038670"/>
<dbReference type="RefSeq" id="XP_004833281.1">
    <property type="nucleotide sequence ID" value="XM_004833224.1"/>
</dbReference>
<organism evidence="2 3">
    <name type="scientific">Theileria equi strain WA</name>
    <dbReference type="NCBI Taxonomy" id="1537102"/>
    <lineage>
        <taxon>Eukaryota</taxon>
        <taxon>Sar</taxon>
        <taxon>Alveolata</taxon>
        <taxon>Apicomplexa</taxon>
        <taxon>Aconoidasida</taxon>
        <taxon>Piroplasmida</taxon>
        <taxon>Theileriidae</taxon>
        <taxon>Theileria</taxon>
    </lineage>
</organism>
<evidence type="ECO:0000313" key="3">
    <source>
        <dbReference type="Proteomes" id="UP000031512"/>
    </source>
</evidence>
<name>L1LEX6_THEEQ</name>
<accession>L1LEX6</accession>
<comment type="caution">
    <text evidence="2">The sequence shown here is derived from an EMBL/GenBank/DDBJ whole genome shotgun (WGS) entry which is preliminary data.</text>
</comment>
<keyword evidence="1" id="KW-1133">Transmembrane helix</keyword>
<sequence>MERRICTGHGDSNYKHVDVDIGNSDSNEFYMDNCGNVVYITRKAFSGYKEYLHKVEGGHVRSIKYHGKEQKEFLNIRNDHYRKVAIYYLSYDDGNVLPLLIGLGKSGTRNYKCYKRGDIFAQYSQWEALEGDVSTNIQEIAKEIRNAVVLNLSITTGIQYYVNGDPERPPLNNDIKIKVDHRIEQNYNVYRHMLQTLDARIISTKHKNRTIAFMNAKYNLSLKSASVYYWSEDKDHENPLILELSYGSSTVYFRFSLNNLKWNHDGRILDIDTFNNDIDMQNCIHNKAHRVDISSLEKYICSSCNSQTIEIVGEEIRMYYTKCRKVKHYISSGKMSIASFHNNGIFQRGIPSTKNVDHVVVYKYPENGRPILLAIASVDGKRWYKIHMNNLDEWETESGLGGNPSSLEILTKLGEITGNNSASRGGNIAEKYPHARKRHSPEVNTINSDFVLLLIVSTFLLASLAFETYNYLFCPKNSFFRRLYRYVSLCRT</sequence>
<keyword evidence="3" id="KW-1185">Reference proteome</keyword>
<protein>
    <submittedName>
        <fullName evidence="2">Uncharacterized protein</fullName>
    </submittedName>
</protein>
<gene>
    <name evidence="2" type="ORF">BEWA_038670</name>
</gene>
<dbReference type="EMBL" id="ACOU01000002">
    <property type="protein sequence ID" value="EKX73829.1"/>
    <property type="molecule type" value="Genomic_DNA"/>
</dbReference>
<dbReference type="AlphaFoldDB" id="L1LEX6"/>
<evidence type="ECO:0000313" key="2">
    <source>
        <dbReference type="EMBL" id="EKX73829.1"/>
    </source>
</evidence>
<dbReference type="KEGG" id="beq:BEWA_038670"/>
<dbReference type="Proteomes" id="UP000031512">
    <property type="component" value="Unassembled WGS sequence"/>
</dbReference>